<dbReference type="GO" id="GO:0000981">
    <property type="term" value="F:DNA-binding transcription factor activity, RNA polymerase II-specific"/>
    <property type="evidence" value="ECO:0007669"/>
    <property type="project" value="InterPro"/>
</dbReference>
<dbReference type="CDD" id="cd12148">
    <property type="entry name" value="fungal_TF_MHR"/>
    <property type="match status" value="1"/>
</dbReference>
<evidence type="ECO:0000313" key="6">
    <source>
        <dbReference type="Proteomes" id="UP001244011"/>
    </source>
</evidence>
<sequence>MPPGRPPKRLSDAEESLSEGTSALQKVKLPRLERGPEDFSSVVKSKLSTYTRTGQACDRCKVRKIRCDALPEGCSHCISQSLECYVTDRVTGHTQRRGYMQQLEREKSDMLTHIRDLEKLLDTNGIEVRPWQWSPFGTAYGPGVTYDSLGNPVQDPTCKDQWTQMGSVWFKDGQRKKTQKDPSHSSRYLLLENRPTKSYLGVTSDNAPLSSIKGTTLSVLGTTIDIMSFDAPDMDEPPPGTPIGSPLYNKSVMAFLQSTLNVNPPPENVELPSRQDAFTYSEWYFLMVHPFVPILHKPTFLNLLTQIYADPPGKPTIPEMVMVHMVFATIYFQYGIRNREEPEKQTQLNDLSNKHYHWCLSKFFDIVTSQTVSAVQALTMIAVHTRSFPKPGCSSMVANHALTKAIELNLHRAVQIPGGGTNIDNEVRKRVWWSALGLVVTLNGRLGRPMPITLEEFDVEFPLVIPDEYLSEEGVIDSSKIGQSSTMVGMVGFRVVPLYLELYSNIYSVRRDPRKYVKVVRRLEEGIRSVQDNLPDELKIEKCKQGSQVFALYTQAFCLEFWLCLRHPSVCITDDPKFCAENTRVCEETARKLLKVVGELLRVKSLDTTWYQLSVYIAAIFTTLAAHWERRYETTPYEIATLREEMRTWMSIVYEIGRLLGRLLFPFPLLPLPRYMHAHTNNLSGTGARLSNEVSAVIDRTIAWIEQDMVRKDSNTPNQHAAPYMRQQPQSPFQQTSHIKSQPNDAVLANGNGNGTSNEQRNSNDNSNSAYYDSRLTAPTAAAAYPSSLSYADQSTPAGHGQSSSGLAGPGSYDHADSASYLYAASAAAVDQTAAVTAAQNPSISFASEVSQATAGVSSSGQAGSGNWRTQQQQQPQQQPGNNPWHDWTAAIADSQTDRYSANALLNLGAGRAGDVGGIGGAVNMGDGSDMSMGGVGVGIPGASVPQTGQWPLLLFNDGPPAASGP</sequence>
<dbReference type="GO" id="GO:0003677">
    <property type="term" value="F:DNA binding"/>
    <property type="evidence" value="ECO:0007669"/>
    <property type="project" value="InterPro"/>
</dbReference>
<dbReference type="InterPro" id="IPR036864">
    <property type="entry name" value="Zn2-C6_fun-type_DNA-bd_sf"/>
</dbReference>
<dbReference type="PROSITE" id="PS00463">
    <property type="entry name" value="ZN2_CY6_FUNGAL_1"/>
    <property type="match status" value="1"/>
</dbReference>
<organism evidence="5 6">
    <name type="scientific">Phialemonium atrogriseum</name>
    <dbReference type="NCBI Taxonomy" id="1093897"/>
    <lineage>
        <taxon>Eukaryota</taxon>
        <taxon>Fungi</taxon>
        <taxon>Dikarya</taxon>
        <taxon>Ascomycota</taxon>
        <taxon>Pezizomycotina</taxon>
        <taxon>Sordariomycetes</taxon>
        <taxon>Sordariomycetidae</taxon>
        <taxon>Cephalothecales</taxon>
        <taxon>Cephalothecaceae</taxon>
        <taxon>Phialemonium</taxon>
    </lineage>
</organism>
<dbReference type="EMBL" id="MU839030">
    <property type="protein sequence ID" value="KAK1763152.1"/>
    <property type="molecule type" value="Genomic_DNA"/>
</dbReference>
<dbReference type="RefSeq" id="XP_060279365.1">
    <property type="nucleotide sequence ID" value="XM_060424953.1"/>
</dbReference>
<evidence type="ECO:0000256" key="2">
    <source>
        <dbReference type="ARBA" id="ARBA00023242"/>
    </source>
</evidence>
<dbReference type="PANTHER" id="PTHR46910">
    <property type="entry name" value="TRANSCRIPTION FACTOR PDR1"/>
    <property type="match status" value="1"/>
</dbReference>
<reference evidence="5" key="1">
    <citation type="submission" date="2023-06" db="EMBL/GenBank/DDBJ databases">
        <title>Genome-scale phylogeny and comparative genomics of the fungal order Sordariales.</title>
        <authorList>
            <consortium name="Lawrence Berkeley National Laboratory"/>
            <person name="Hensen N."/>
            <person name="Bonometti L."/>
            <person name="Westerberg I."/>
            <person name="Brannstrom I.O."/>
            <person name="Guillou S."/>
            <person name="Cros-Aarteil S."/>
            <person name="Calhoun S."/>
            <person name="Haridas S."/>
            <person name="Kuo A."/>
            <person name="Mondo S."/>
            <person name="Pangilinan J."/>
            <person name="Riley R."/>
            <person name="Labutti K."/>
            <person name="Andreopoulos B."/>
            <person name="Lipzen A."/>
            <person name="Chen C."/>
            <person name="Yanf M."/>
            <person name="Daum C."/>
            <person name="Ng V."/>
            <person name="Clum A."/>
            <person name="Steindorff A."/>
            <person name="Ohm R."/>
            <person name="Martin F."/>
            <person name="Silar P."/>
            <person name="Natvig D."/>
            <person name="Lalanne C."/>
            <person name="Gautier V."/>
            <person name="Ament-Velasquez S.L."/>
            <person name="Kruys A."/>
            <person name="Hutchinson M.I."/>
            <person name="Powell A.J."/>
            <person name="Barry K."/>
            <person name="Miller A.N."/>
            <person name="Grigoriev I.V."/>
            <person name="Debuchy R."/>
            <person name="Gladieux P."/>
            <person name="Thoren M.H."/>
            <person name="Johannesson H."/>
        </authorList>
    </citation>
    <scope>NUCLEOTIDE SEQUENCE</scope>
    <source>
        <strain evidence="5">8032-3</strain>
    </source>
</reference>
<feature type="region of interest" description="Disordered" evidence="3">
    <location>
        <begin position="1"/>
        <end position="27"/>
    </location>
</feature>
<feature type="compositionally biased region" description="Polar residues" evidence="3">
    <location>
        <begin position="727"/>
        <end position="744"/>
    </location>
</feature>
<evidence type="ECO:0000259" key="4">
    <source>
        <dbReference type="PROSITE" id="PS50048"/>
    </source>
</evidence>
<comment type="caution">
    <text evidence="5">The sequence shown here is derived from an EMBL/GenBank/DDBJ whole genome shotgun (WGS) entry which is preliminary data.</text>
</comment>
<evidence type="ECO:0000256" key="1">
    <source>
        <dbReference type="ARBA" id="ARBA00022723"/>
    </source>
</evidence>
<gene>
    <name evidence="5" type="ORF">QBC33DRAFT_459925</name>
</gene>
<dbReference type="InterPro" id="IPR050987">
    <property type="entry name" value="AtrR-like"/>
</dbReference>
<dbReference type="Gene3D" id="4.10.240.10">
    <property type="entry name" value="Zn(2)-C6 fungal-type DNA-binding domain"/>
    <property type="match status" value="1"/>
</dbReference>
<dbReference type="Pfam" id="PF04082">
    <property type="entry name" value="Fungal_trans"/>
    <property type="match status" value="1"/>
</dbReference>
<dbReference type="AlphaFoldDB" id="A0AAJ0FDE7"/>
<dbReference type="SMART" id="SM00906">
    <property type="entry name" value="Fungal_trans"/>
    <property type="match status" value="1"/>
</dbReference>
<dbReference type="SMART" id="SM00066">
    <property type="entry name" value="GAL4"/>
    <property type="match status" value="1"/>
</dbReference>
<accession>A0AAJ0FDE7</accession>
<feature type="region of interest" description="Disordered" evidence="3">
    <location>
        <begin position="857"/>
        <end position="887"/>
    </location>
</feature>
<feature type="compositionally biased region" description="Polar residues" evidence="3">
    <location>
        <begin position="793"/>
        <end position="806"/>
    </location>
</feature>
<keyword evidence="2" id="KW-0539">Nucleus</keyword>
<feature type="region of interest" description="Disordered" evidence="3">
    <location>
        <begin position="790"/>
        <end position="811"/>
    </location>
</feature>
<dbReference type="Proteomes" id="UP001244011">
    <property type="component" value="Unassembled WGS sequence"/>
</dbReference>
<name>A0AAJ0FDE7_9PEZI</name>
<evidence type="ECO:0000256" key="3">
    <source>
        <dbReference type="SAM" id="MobiDB-lite"/>
    </source>
</evidence>
<proteinExistence type="predicted"/>
<keyword evidence="6" id="KW-1185">Reference proteome</keyword>
<dbReference type="Pfam" id="PF00172">
    <property type="entry name" value="Zn_clus"/>
    <property type="match status" value="1"/>
</dbReference>
<feature type="domain" description="Zn(2)-C6 fungal-type" evidence="4">
    <location>
        <begin position="56"/>
        <end position="86"/>
    </location>
</feature>
<dbReference type="CDD" id="cd00067">
    <property type="entry name" value="GAL4"/>
    <property type="match status" value="1"/>
</dbReference>
<dbReference type="PANTHER" id="PTHR46910:SF4">
    <property type="entry name" value="ZN(2)-C6 FUNGAL-TYPE DOMAIN-CONTAINING PROTEIN"/>
    <property type="match status" value="1"/>
</dbReference>
<feature type="region of interest" description="Disordered" evidence="3">
    <location>
        <begin position="709"/>
        <end position="772"/>
    </location>
</feature>
<dbReference type="InterPro" id="IPR007219">
    <property type="entry name" value="XnlR_reg_dom"/>
</dbReference>
<dbReference type="InterPro" id="IPR001138">
    <property type="entry name" value="Zn2Cys6_DnaBD"/>
</dbReference>
<feature type="compositionally biased region" description="Low complexity" evidence="3">
    <location>
        <begin position="763"/>
        <end position="772"/>
    </location>
</feature>
<dbReference type="SUPFAM" id="SSF57701">
    <property type="entry name" value="Zn2/Cys6 DNA-binding domain"/>
    <property type="match status" value="1"/>
</dbReference>
<keyword evidence="1" id="KW-0479">Metal-binding</keyword>
<feature type="compositionally biased region" description="Low complexity" evidence="3">
    <location>
        <begin position="857"/>
        <end position="880"/>
    </location>
</feature>
<dbReference type="GO" id="GO:0008270">
    <property type="term" value="F:zinc ion binding"/>
    <property type="evidence" value="ECO:0007669"/>
    <property type="project" value="InterPro"/>
</dbReference>
<dbReference type="PROSITE" id="PS50048">
    <property type="entry name" value="ZN2_CY6_FUNGAL_2"/>
    <property type="match status" value="1"/>
</dbReference>
<dbReference type="GO" id="GO:0006351">
    <property type="term" value="P:DNA-templated transcription"/>
    <property type="evidence" value="ECO:0007669"/>
    <property type="project" value="InterPro"/>
</dbReference>
<protein>
    <submittedName>
        <fullName evidence="5">Transcriptional activator protein acu-15</fullName>
    </submittedName>
</protein>
<evidence type="ECO:0000313" key="5">
    <source>
        <dbReference type="EMBL" id="KAK1763152.1"/>
    </source>
</evidence>
<dbReference type="GeneID" id="85308140"/>